<evidence type="ECO:0000313" key="1">
    <source>
        <dbReference type="EMBL" id="GBO08369.1"/>
    </source>
</evidence>
<accession>A0A4Y2U5T2</accession>
<evidence type="ECO:0000313" key="2">
    <source>
        <dbReference type="Proteomes" id="UP000499080"/>
    </source>
</evidence>
<keyword evidence="2" id="KW-1185">Reference proteome</keyword>
<gene>
    <name evidence="1" type="ORF">AVEN_69712_1</name>
</gene>
<dbReference type="OrthoDB" id="6437938at2759"/>
<name>A0A4Y2U5T2_ARAVE</name>
<comment type="caution">
    <text evidence="1">The sequence shown here is derived from an EMBL/GenBank/DDBJ whole genome shotgun (WGS) entry which is preliminary data.</text>
</comment>
<dbReference type="EMBL" id="BGPR01034131">
    <property type="protein sequence ID" value="GBO08369.1"/>
    <property type="molecule type" value="Genomic_DNA"/>
</dbReference>
<proteinExistence type="predicted"/>
<dbReference type="AlphaFoldDB" id="A0A4Y2U5T2"/>
<sequence>MKNSSLLPPYISWHAPNRRQNLPTNKHQLPMDYKKSLVVLDKNWYLFPDNLHQNGNSNNPSPQTEAIHDIYTVKGSVGDIRRVHYALDEHGLRANIYSKVPGYGPNIETNSLELEPRR</sequence>
<organism evidence="1 2">
    <name type="scientific">Araneus ventricosus</name>
    <name type="common">Orbweaver spider</name>
    <name type="synonym">Epeira ventricosa</name>
    <dbReference type="NCBI Taxonomy" id="182803"/>
    <lineage>
        <taxon>Eukaryota</taxon>
        <taxon>Metazoa</taxon>
        <taxon>Ecdysozoa</taxon>
        <taxon>Arthropoda</taxon>
        <taxon>Chelicerata</taxon>
        <taxon>Arachnida</taxon>
        <taxon>Araneae</taxon>
        <taxon>Araneomorphae</taxon>
        <taxon>Entelegynae</taxon>
        <taxon>Araneoidea</taxon>
        <taxon>Araneidae</taxon>
        <taxon>Araneus</taxon>
    </lineage>
</organism>
<protein>
    <submittedName>
        <fullName evidence="1">Uncharacterized protein</fullName>
    </submittedName>
</protein>
<dbReference type="Proteomes" id="UP000499080">
    <property type="component" value="Unassembled WGS sequence"/>
</dbReference>
<reference evidence="1 2" key="1">
    <citation type="journal article" date="2019" name="Sci. Rep.">
        <title>Orb-weaving spider Araneus ventricosus genome elucidates the spidroin gene catalogue.</title>
        <authorList>
            <person name="Kono N."/>
            <person name="Nakamura H."/>
            <person name="Ohtoshi R."/>
            <person name="Moran D.A.P."/>
            <person name="Shinohara A."/>
            <person name="Yoshida Y."/>
            <person name="Fujiwara M."/>
            <person name="Mori M."/>
            <person name="Tomita M."/>
            <person name="Arakawa K."/>
        </authorList>
    </citation>
    <scope>NUCLEOTIDE SEQUENCE [LARGE SCALE GENOMIC DNA]</scope>
</reference>